<dbReference type="Proteomes" id="UP000049983">
    <property type="component" value="Unassembled WGS sequence"/>
</dbReference>
<dbReference type="InterPro" id="IPR000120">
    <property type="entry name" value="Amidase"/>
</dbReference>
<dbReference type="AlphaFoldDB" id="A0A0M6ZF01"/>
<evidence type="ECO:0000313" key="4">
    <source>
        <dbReference type="Proteomes" id="UP000049983"/>
    </source>
</evidence>
<dbReference type="OrthoDB" id="9811471at2"/>
<gene>
    <name evidence="3" type="primary">gatA_2</name>
    <name evidence="3" type="ORF">LA5096_01678</name>
</gene>
<evidence type="ECO:0000256" key="1">
    <source>
        <dbReference type="ARBA" id="ARBA00009199"/>
    </source>
</evidence>
<dbReference type="GO" id="GO:0016740">
    <property type="term" value="F:transferase activity"/>
    <property type="evidence" value="ECO:0007669"/>
    <property type="project" value="UniProtKB-KW"/>
</dbReference>
<keyword evidence="3" id="KW-0436">Ligase</keyword>
<keyword evidence="4" id="KW-1185">Reference proteome</keyword>
<evidence type="ECO:0000259" key="2">
    <source>
        <dbReference type="Pfam" id="PF01425"/>
    </source>
</evidence>
<dbReference type="InterPro" id="IPR023631">
    <property type="entry name" value="Amidase_dom"/>
</dbReference>
<accession>A0A0M6ZF01</accession>
<dbReference type="InterPro" id="IPR036928">
    <property type="entry name" value="AS_sf"/>
</dbReference>
<sequence>MTTDDPAFNSADPLCQMSARELAEAYRQQSVSPVEVVGACLARAEEIDPVFNAFSFIDHARALDAAKASENRWANGAPLSEVDGIPATIKDIVWVRDWQVRYGSSVTSDAPATEDAPSVQLMRNAGVIFLGQTTTPEFGWKAVTDSKAFGITRNPRNKDKTAGGSSGGAAVAAALGAGVFHLGTDGGGSIRIPSAFCGLTGLKPTFTRVPAYPASAFGTVAHIGPMCRDAADAFAMLKSMSGRDRRDWYQGEAVLAPLKLAPVSLKGLRIGYWSTPPAGTLDPEIAAIVDRQLKSLEAEGAIVEPFELPGRNLLDMFHVHWFSGAAARLSPFGAADRARIDPGLVEIADTGAAFDARRLVGAQVERADFGARMDQALADHDFILSPAVTIPAFEAGLEVPSGSGLERWTEWASFSFPINLTQQPAGVLPCGKTHAGLPVALQVIGARGADAHVLSFIAKLEETLDM</sequence>
<dbReference type="GO" id="GO:0016874">
    <property type="term" value="F:ligase activity"/>
    <property type="evidence" value="ECO:0007669"/>
    <property type="project" value="UniProtKB-KW"/>
</dbReference>
<name>A0A0M6ZF01_9HYPH</name>
<reference evidence="4" key="1">
    <citation type="submission" date="2015-07" db="EMBL/GenBank/DDBJ databases">
        <authorList>
            <person name="Rodrigo-Torres Lidia"/>
            <person name="Arahal R.David."/>
        </authorList>
    </citation>
    <scope>NUCLEOTIDE SEQUENCE [LARGE SCALE GENOMIC DNA]</scope>
    <source>
        <strain evidence="4">CECT 5096</strain>
    </source>
</reference>
<proteinExistence type="inferred from homology"/>
<dbReference type="Pfam" id="PF01425">
    <property type="entry name" value="Amidase"/>
    <property type="match status" value="1"/>
</dbReference>
<feature type="domain" description="Amidase" evidence="2">
    <location>
        <begin position="35"/>
        <end position="454"/>
    </location>
</feature>
<dbReference type="Gene3D" id="3.90.1300.10">
    <property type="entry name" value="Amidase signature (AS) domain"/>
    <property type="match status" value="1"/>
</dbReference>
<dbReference type="GeneID" id="97669094"/>
<comment type="similarity">
    <text evidence="1">Belongs to the amidase family.</text>
</comment>
<evidence type="ECO:0000313" key="3">
    <source>
        <dbReference type="EMBL" id="CTQ68104.1"/>
    </source>
</evidence>
<dbReference type="STRING" id="311410.LA5095_04699"/>
<organism evidence="3 4">
    <name type="scientific">Roseibium album</name>
    <dbReference type="NCBI Taxonomy" id="311410"/>
    <lineage>
        <taxon>Bacteria</taxon>
        <taxon>Pseudomonadati</taxon>
        <taxon>Pseudomonadota</taxon>
        <taxon>Alphaproteobacteria</taxon>
        <taxon>Hyphomicrobiales</taxon>
        <taxon>Stappiaceae</taxon>
        <taxon>Roseibium</taxon>
    </lineage>
</organism>
<dbReference type="RefSeq" id="WP_055119387.1">
    <property type="nucleotide sequence ID" value="NZ_CXWA01000007.1"/>
</dbReference>
<protein>
    <submittedName>
        <fullName evidence="3">Glutamyl-tRNA(Gln) amidotransferase subunit A</fullName>
        <ecNumber evidence="3">6.3.5.-</ecNumber>
    </submittedName>
</protein>
<dbReference type="EMBL" id="CXWC01000003">
    <property type="protein sequence ID" value="CTQ68104.1"/>
    <property type="molecule type" value="Genomic_DNA"/>
</dbReference>
<dbReference type="EC" id="6.3.5.-" evidence="3"/>
<dbReference type="PANTHER" id="PTHR11895">
    <property type="entry name" value="TRANSAMIDASE"/>
    <property type="match status" value="1"/>
</dbReference>
<dbReference type="NCBIfam" id="NF004815">
    <property type="entry name" value="PRK06169.1"/>
    <property type="match status" value="1"/>
</dbReference>
<dbReference type="SUPFAM" id="SSF75304">
    <property type="entry name" value="Amidase signature (AS) enzymes"/>
    <property type="match status" value="1"/>
</dbReference>
<dbReference type="PANTHER" id="PTHR11895:SF7">
    <property type="entry name" value="GLUTAMYL-TRNA(GLN) AMIDOTRANSFERASE SUBUNIT A, MITOCHONDRIAL"/>
    <property type="match status" value="1"/>
</dbReference>
<keyword evidence="3" id="KW-0808">Transferase</keyword>